<name>A0AAV8SY36_9ROSI</name>
<dbReference type="AlphaFoldDB" id="A0AAV8SY36"/>
<protein>
    <recommendedName>
        <fullName evidence="1">YTH domain-containing family protein</fullName>
    </recommendedName>
</protein>
<comment type="caution">
    <text evidence="4">The sequence shown here is derived from an EMBL/GenBank/DDBJ whole genome shotgun (WGS) entry which is preliminary data.</text>
</comment>
<dbReference type="GO" id="GO:1990247">
    <property type="term" value="F:N6-methyladenosine-containing RNA reader activity"/>
    <property type="evidence" value="ECO:0007669"/>
    <property type="project" value="UniProtKB-UniRule"/>
</dbReference>
<proteinExistence type="inferred from homology"/>
<dbReference type="InterPro" id="IPR045168">
    <property type="entry name" value="YTH_prot"/>
</dbReference>
<dbReference type="Proteomes" id="UP001159364">
    <property type="component" value="Linkage Group LG07"/>
</dbReference>
<dbReference type="GO" id="GO:0061157">
    <property type="term" value="P:mRNA destabilization"/>
    <property type="evidence" value="ECO:0007669"/>
    <property type="project" value="TreeGrafter"/>
</dbReference>
<accession>A0AAV8SY36</accession>
<dbReference type="EMBL" id="JAIWQS010000007">
    <property type="protein sequence ID" value="KAJ8759061.1"/>
    <property type="molecule type" value="Genomic_DNA"/>
</dbReference>
<evidence type="ECO:0000259" key="3">
    <source>
        <dbReference type="PROSITE" id="PS50882"/>
    </source>
</evidence>
<evidence type="ECO:0000313" key="5">
    <source>
        <dbReference type="Proteomes" id="UP001159364"/>
    </source>
</evidence>
<keyword evidence="1" id="KW-0694">RNA-binding</keyword>
<evidence type="ECO:0000256" key="1">
    <source>
        <dbReference type="RuleBase" id="RU369095"/>
    </source>
</evidence>
<comment type="similarity">
    <text evidence="1">Belongs to the YTHDF family.</text>
</comment>
<feature type="region of interest" description="Disordered" evidence="2">
    <location>
        <begin position="259"/>
        <end position="287"/>
    </location>
</feature>
<feature type="domain" description="YTH" evidence="3">
    <location>
        <begin position="360"/>
        <end position="497"/>
    </location>
</feature>
<dbReference type="InterPro" id="IPR007275">
    <property type="entry name" value="YTH_domain"/>
</dbReference>
<evidence type="ECO:0000313" key="4">
    <source>
        <dbReference type="EMBL" id="KAJ8759061.1"/>
    </source>
</evidence>
<dbReference type="GO" id="GO:0003729">
    <property type="term" value="F:mRNA binding"/>
    <property type="evidence" value="ECO:0007669"/>
    <property type="project" value="UniProtKB-UniRule"/>
</dbReference>
<dbReference type="GO" id="GO:0005737">
    <property type="term" value="C:cytoplasm"/>
    <property type="evidence" value="ECO:0007669"/>
    <property type="project" value="TreeGrafter"/>
</dbReference>
<dbReference type="Gene3D" id="3.10.590.10">
    <property type="entry name" value="ph1033 like domains"/>
    <property type="match status" value="1"/>
</dbReference>
<dbReference type="PANTHER" id="PTHR12357:SF120">
    <property type="entry name" value="YTH DOMAIN-CONTAINING FAMILY PROTEIN"/>
    <property type="match status" value="1"/>
</dbReference>
<sequence length="584" mass="65656">MVISLTASENVIDVSSARRWKMELLLQRLMFLLMHVSLMPTQSIVKVSYNDVIGRWGTCHPDVDAQGLEIDPRGVFNDSFSPLFNGYGHTREIVQRPYAPFSTSLPFVSDHDQSYNGQGFSKPDSHYNQHVIPSKNHFAALQNAIPQTSSAVNIDPQVDGKMFWARPGYMPGSFCRGSNFSANSGELDLLQQGFEGFESGELWSDCPKSMNNKSSFVHLSSSSAIGKPIDSLGLSGLASQQKDSFYGFGSHLDSRYKSYTRNPIDGSPRYEVESSSTRGTDGQNWSSLDEARQERSCNCFSCNCANSLDTIGEWNRGPRALKPRSQTMANRSDVDGCGAAVSYVTKSYNQVEFVTVYKDAKFFVIKSYSEDNVHKSIKYGVWASTQNGNRKLDAAYREAKEKHETFPVFLLFSVNASAQFCGVAEMVGPVDFDKSVDYWQQDKWSGQFPVRWQIIKDVPNSQFRHIVLENNDKKPVTNSRDTQEVELNQGIEMLNIFKNYESHSSILDDFLFYEERQKAIQATKSKQPKTLLSNAVKGQNPVSRSTDFVQKLSKSFAEAVSCNEKKMVSHLQQKTIGVDREIRS</sequence>
<dbReference type="PROSITE" id="PS50882">
    <property type="entry name" value="YTH"/>
    <property type="match status" value="1"/>
</dbReference>
<dbReference type="Pfam" id="PF04146">
    <property type="entry name" value="YTH"/>
    <property type="match status" value="1"/>
</dbReference>
<organism evidence="4 5">
    <name type="scientific">Erythroxylum novogranatense</name>
    <dbReference type="NCBI Taxonomy" id="1862640"/>
    <lineage>
        <taxon>Eukaryota</taxon>
        <taxon>Viridiplantae</taxon>
        <taxon>Streptophyta</taxon>
        <taxon>Embryophyta</taxon>
        <taxon>Tracheophyta</taxon>
        <taxon>Spermatophyta</taxon>
        <taxon>Magnoliopsida</taxon>
        <taxon>eudicotyledons</taxon>
        <taxon>Gunneridae</taxon>
        <taxon>Pentapetalae</taxon>
        <taxon>rosids</taxon>
        <taxon>fabids</taxon>
        <taxon>Malpighiales</taxon>
        <taxon>Erythroxylaceae</taxon>
        <taxon>Erythroxylum</taxon>
    </lineage>
</organism>
<comment type="function">
    <text evidence="1">Specifically recognizes and binds N6-methyladenosine (m6A)-containing RNAs, and regulates mRNA stability. M6A is a modification present at internal sites of mRNAs and some non-coding RNAs and plays a role in mRNA stability and processing.</text>
</comment>
<reference evidence="4 5" key="1">
    <citation type="submission" date="2021-09" db="EMBL/GenBank/DDBJ databases">
        <title>Genomic insights and catalytic innovation underlie evolution of tropane alkaloids biosynthesis.</title>
        <authorList>
            <person name="Wang Y.-J."/>
            <person name="Tian T."/>
            <person name="Huang J.-P."/>
            <person name="Huang S.-X."/>
        </authorList>
    </citation>
    <scope>NUCLEOTIDE SEQUENCE [LARGE SCALE GENOMIC DNA]</scope>
    <source>
        <strain evidence="4">KIB-2018</strain>
        <tissue evidence="4">Leaf</tissue>
    </source>
</reference>
<keyword evidence="5" id="KW-1185">Reference proteome</keyword>
<gene>
    <name evidence="4" type="ORF">K2173_003299</name>
</gene>
<evidence type="ECO:0000256" key="2">
    <source>
        <dbReference type="SAM" id="MobiDB-lite"/>
    </source>
</evidence>
<dbReference type="PANTHER" id="PTHR12357">
    <property type="entry name" value="YTH YT521-B HOMOLOGY DOMAIN-CONTAINING"/>
    <property type="match status" value="1"/>
</dbReference>
<feature type="compositionally biased region" description="Polar residues" evidence="2">
    <location>
        <begin position="273"/>
        <end position="287"/>
    </location>
</feature>
<dbReference type="CDD" id="cd21134">
    <property type="entry name" value="YTH"/>
    <property type="match status" value="1"/>
</dbReference>